<feature type="region of interest" description="Disordered" evidence="1">
    <location>
        <begin position="153"/>
        <end position="172"/>
    </location>
</feature>
<accession>A0A9W8CIK9</accession>
<evidence type="ECO:0000313" key="3">
    <source>
        <dbReference type="EMBL" id="KAJ1643839.1"/>
    </source>
</evidence>
<proteinExistence type="predicted"/>
<evidence type="ECO:0000313" key="4">
    <source>
        <dbReference type="Proteomes" id="UP001145021"/>
    </source>
</evidence>
<sequence length="648" mass="70278">MTPANRFNRKSSSTLLADEKSKSTTVTPSSENMYKHTLRVQHSTREARTADGSVKSSATGKTAPAISVSSSASNTISEDFEPPAFTVYQGTETSSRHKDADKGISLNVHDSCGGTWKRIVFPPAITVGQARDLCMLRFNVWQRIMEQDINKLSMHSEEEESESRSIRTVSTNSSTRCNSQQYALYWPGGSEWLNANLLLSMYPLRAGESLVLQDREKSLRQPIADAVADFGDAQAKAMKTAAEGQVYYLQSKGISTSWKLCWLVLRSQMLCGYPSSHGTTGASSEKKLLEVDLSKGFLLVDQQGRENHMVAKSDQLQSGRDSDNSSSKSISDSGSSSGLSAVLGLATAHRRQLGNDGAPLIIRSSATDKVHVFCTQTAVDYDHWRRVLCVAQGPEATSQHNSTASSPPPAPPPVALTSLVHRPKEPHRQAHVVARPRRERFVANAFRRQNEQGVGRFCCCVVVPGAIHGFSDMSVAANADSENLQGLADFSIALAARSTAAVSEIHEGRHVLRIIDCVTANDLLWLDVGNREKAGLWIEALARIADVHADCSDTASVVGLGMRRSRSFAVNLSRIDWPMPPTTLPSISPKSDGPSVLSAASAAGGRALDGNPSLDAVGMRFSDAASDDRVDRLAQLSSRFAWLRRIQK</sequence>
<comment type="caution">
    <text evidence="3">The sequence shown here is derived from an EMBL/GenBank/DDBJ whole genome shotgun (WGS) entry which is preliminary data.</text>
</comment>
<keyword evidence="4" id="KW-1185">Reference proteome</keyword>
<feature type="compositionally biased region" description="Low complexity" evidence="1">
    <location>
        <begin position="324"/>
        <end position="337"/>
    </location>
</feature>
<feature type="region of interest" description="Disordered" evidence="1">
    <location>
        <begin position="1"/>
        <end position="75"/>
    </location>
</feature>
<dbReference type="Proteomes" id="UP001145021">
    <property type="component" value="Unassembled WGS sequence"/>
</dbReference>
<feature type="region of interest" description="Disordered" evidence="1">
    <location>
        <begin position="395"/>
        <end position="416"/>
    </location>
</feature>
<gene>
    <name evidence="3" type="ORF">LPJ64_004430</name>
</gene>
<dbReference type="SMART" id="SM00233">
    <property type="entry name" value="PH"/>
    <property type="match status" value="1"/>
</dbReference>
<protein>
    <recommendedName>
        <fullName evidence="2">PH domain-containing protein</fullName>
    </recommendedName>
</protein>
<dbReference type="AlphaFoldDB" id="A0A9W8CIK9"/>
<evidence type="ECO:0000259" key="2">
    <source>
        <dbReference type="SMART" id="SM00233"/>
    </source>
</evidence>
<dbReference type="InterPro" id="IPR001849">
    <property type="entry name" value="PH_domain"/>
</dbReference>
<feature type="region of interest" description="Disordered" evidence="1">
    <location>
        <begin position="310"/>
        <end position="337"/>
    </location>
</feature>
<feature type="compositionally biased region" description="Polar residues" evidence="1">
    <location>
        <begin position="23"/>
        <end position="32"/>
    </location>
</feature>
<feature type="compositionally biased region" description="Low complexity" evidence="1">
    <location>
        <begin position="62"/>
        <end position="75"/>
    </location>
</feature>
<reference evidence="3" key="1">
    <citation type="submission" date="2022-07" db="EMBL/GenBank/DDBJ databases">
        <title>Phylogenomic reconstructions and comparative analyses of Kickxellomycotina fungi.</title>
        <authorList>
            <person name="Reynolds N.K."/>
            <person name="Stajich J.E."/>
            <person name="Barry K."/>
            <person name="Grigoriev I.V."/>
            <person name="Crous P."/>
            <person name="Smith M.E."/>
        </authorList>
    </citation>
    <scope>NUCLEOTIDE SEQUENCE</scope>
    <source>
        <strain evidence="3">NBRC 105413</strain>
    </source>
</reference>
<evidence type="ECO:0000256" key="1">
    <source>
        <dbReference type="SAM" id="MobiDB-lite"/>
    </source>
</evidence>
<dbReference type="EMBL" id="JANBOH010000215">
    <property type="protein sequence ID" value="KAJ1643839.1"/>
    <property type="molecule type" value="Genomic_DNA"/>
</dbReference>
<name>A0A9W8CIK9_9FUNG</name>
<feature type="domain" description="PH" evidence="2">
    <location>
        <begin position="240"/>
        <end position="395"/>
    </location>
</feature>
<organism evidence="3 4">
    <name type="scientific">Coemansia asiatica</name>
    <dbReference type="NCBI Taxonomy" id="1052880"/>
    <lineage>
        <taxon>Eukaryota</taxon>
        <taxon>Fungi</taxon>
        <taxon>Fungi incertae sedis</taxon>
        <taxon>Zoopagomycota</taxon>
        <taxon>Kickxellomycotina</taxon>
        <taxon>Kickxellomycetes</taxon>
        <taxon>Kickxellales</taxon>
        <taxon>Kickxellaceae</taxon>
        <taxon>Coemansia</taxon>
    </lineage>
</organism>
<dbReference type="SUPFAM" id="SSF50729">
    <property type="entry name" value="PH domain-like"/>
    <property type="match status" value="1"/>
</dbReference>